<dbReference type="OrthoDB" id="9806585at2"/>
<dbReference type="AlphaFoldDB" id="A0A4R7C9G4"/>
<gene>
    <name evidence="2" type="ORF">EV668_0648</name>
</gene>
<reference evidence="2 3" key="1">
    <citation type="submission" date="2019-03" db="EMBL/GenBank/DDBJ databases">
        <title>Genomic Encyclopedia of Type Strains, Phase IV (KMG-IV): sequencing the most valuable type-strain genomes for metagenomic binning, comparative biology and taxonomic classification.</title>
        <authorList>
            <person name="Goeker M."/>
        </authorList>
    </citation>
    <scope>NUCLEOTIDE SEQUENCE [LARGE SCALE GENOMIC DNA]</scope>
    <source>
        <strain evidence="2 3">DSM 25903</strain>
    </source>
</reference>
<evidence type="ECO:0000313" key="2">
    <source>
        <dbReference type="EMBL" id="TDR93387.1"/>
    </source>
</evidence>
<organism evidence="2 3">
    <name type="scientific">Enterovirga rhinocerotis</name>
    <dbReference type="NCBI Taxonomy" id="1339210"/>
    <lineage>
        <taxon>Bacteria</taxon>
        <taxon>Pseudomonadati</taxon>
        <taxon>Pseudomonadota</taxon>
        <taxon>Alphaproteobacteria</taxon>
        <taxon>Hyphomicrobiales</taxon>
        <taxon>Methylobacteriaceae</taxon>
        <taxon>Enterovirga</taxon>
    </lineage>
</organism>
<proteinExistence type="predicted"/>
<dbReference type="GO" id="GO:0016740">
    <property type="term" value="F:transferase activity"/>
    <property type="evidence" value="ECO:0007669"/>
    <property type="project" value="UniProtKB-KW"/>
</dbReference>
<dbReference type="RefSeq" id="WP_133768393.1">
    <property type="nucleotide sequence ID" value="NZ_SNZR01000011.1"/>
</dbReference>
<sequence length="392" mass="42051">MGGLQPEARGPLADIRVLDLSRLVAGNMLSLQLADFGADVIKLEPHRGDPLRHWQEEGIQAWWKVYARNKRSIRLDLKTDEGKAVLRALVPTAQVLIESFRPGVMEKAGFGPDALLALNPGIVMVRLSGFGQTGPYSARPGFGSLIEGMSGFAAKNGFADKPPALPNMALADMVAGISGAFAVMVAIREAERPDGKGQVVDLSLLEPLHATLGPDAAIHRLTGRSPSRVGNRVSITAPRNAYETSDGQWIALSASTQDMAARLFRVIGREDMIDDPRFATNAARLDHVDEVDAVVGGFIKARTLAENLAFFEQAEVTIGPIYDAAGFGEDRHVKGRGVLVEVEDPDHGPIPMHAPFPRLSRTPGAIRRLAPSLGEDEEAVRAELAGDVSRAS</sequence>
<name>A0A4R7C9G4_9HYPH</name>
<dbReference type="InterPro" id="IPR044855">
    <property type="entry name" value="CoA-Trfase_III_dom3_sf"/>
</dbReference>
<dbReference type="Gene3D" id="3.40.50.10540">
    <property type="entry name" value="Crotonobetainyl-coa:carnitine coa-transferase, domain 1"/>
    <property type="match status" value="1"/>
</dbReference>
<evidence type="ECO:0000256" key="1">
    <source>
        <dbReference type="ARBA" id="ARBA00022679"/>
    </source>
</evidence>
<accession>A0A4R7C9G4</accession>
<dbReference type="SUPFAM" id="SSF89796">
    <property type="entry name" value="CoA-transferase family III (CaiB/BaiF)"/>
    <property type="match status" value="1"/>
</dbReference>
<dbReference type="InterPro" id="IPR050509">
    <property type="entry name" value="CoA-transferase_III"/>
</dbReference>
<keyword evidence="1 2" id="KW-0808">Transferase</keyword>
<dbReference type="Gene3D" id="3.30.1540.10">
    <property type="entry name" value="formyl-coa transferase, domain 3"/>
    <property type="match status" value="1"/>
</dbReference>
<keyword evidence="3" id="KW-1185">Reference proteome</keyword>
<dbReference type="InterPro" id="IPR003673">
    <property type="entry name" value="CoA-Trfase_fam_III"/>
</dbReference>
<dbReference type="Pfam" id="PF02515">
    <property type="entry name" value="CoA_transf_3"/>
    <property type="match status" value="1"/>
</dbReference>
<dbReference type="Proteomes" id="UP000295122">
    <property type="component" value="Unassembled WGS sequence"/>
</dbReference>
<protein>
    <submittedName>
        <fullName evidence="2">Formyl-CoA transferase</fullName>
    </submittedName>
</protein>
<dbReference type="EMBL" id="SNZR01000011">
    <property type="protein sequence ID" value="TDR93387.1"/>
    <property type="molecule type" value="Genomic_DNA"/>
</dbReference>
<dbReference type="InterPro" id="IPR023606">
    <property type="entry name" value="CoA-Trfase_III_dom_1_sf"/>
</dbReference>
<evidence type="ECO:0000313" key="3">
    <source>
        <dbReference type="Proteomes" id="UP000295122"/>
    </source>
</evidence>
<comment type="caution">
    <text evidence="2">The sequence shown here is derived from an EMBL/GenBank/DDBJ whole genome shotgun (WGS) entry which is preliminary data.</text>
</comment>
<dbReference type="PANTHER" id="PTHR48228">
    <property type="entry name" value="SUCCINYL-COA--D-CITRAMALATE COA-TRANSFERASE"/>
    <property type="match status" value="1"/>
</dbReference>
<dbReference type="PANTHER" id="PTHR48228:SF6">
    <property type="entry name" value="L-CARNITINE COA-TRANSFERASE"/>
    <property type="match status" value="1"/>
</dbReference>